<accession>A0A812CA88</accession>
<dbReference type="EMBL" id="CAHIKZ030001335">
    <property type="protein sequence ID" value="CAE1260426.1"/>
    <property type="molecule type" value="Genomic_DNA"/>
</dbReference>
<dbReference type="Proteomes" id="UP000597762">
    <property type="component" value="Unassembled WGS sequence"/>
</dbReference>
<protein>
    <submittedName>
        <fullName evidence="2">Uncharacterized protein</fullName>
    </submittedName>
</protein>
<keyword evidence="3" id="KW-1185">Reference proteome</keyword>
<evidence type="ECO:0000256" key="1">
    <source>
        <dbReference type="SAM" id="Phobius"/>
    </source>
</evidence>
<keyword evidence="1" id="KW-0812">Transmembrane</keyword>
<proteinExistence type="predicted"/>
<feature type="transmembrane region" description="Helical" evidence="1">
    <location>
        <begin position="124"/>
        <end position="142"/>
    </location>
</feature>
<reference evidence="2" key="1">
    <citation type="submission" date="2021-01" db="EMBL/GenBank/DDBJ databases">
        <authorList>
            <person name="Li R."/>
            <person name="Bekaert M."/>
        </authorList>
    </citation>
    <scope>NUCLEOTIDE SEQUENCE</scope>
    <source>
        <strain evidence="2">Farmed</strain>
    </source>
</reference>
<feature type="transmembrane region" description="Helical" evidence="1">
    <location>
        <begin position="48"/>
        <end position="65"/>
    </location>
</feature>
<name>A0A812CA88_ACAPH</name>
<feature type="transmembrane region" description="Helical" evidence="1">
    <location>
        <begin position="148"/>
        <end position="165"/>
    </location>
</feature>
<keyword evidence="1" id="KW-1133">Transmembrane helix</keyword>
<comment type="caution">
    <text evidence="2">The sequence shown here is derived from an EMBL/GenBank/DDBJ whole genome shotgun (WGS) entry which is preliminary data.</text>
</comment>
<evidence type="ECO:0000313" key="2">
    <source>
        <dbReference type="EMBL" id="CAE1260426.1"/>
    </source>
</evidence>
<feature type="transmembrane region" description="Helical" evidence="1">
    <location>
        <begin position="14"/>
        <end position="36"/>
    </location>
</feature>
<organism evidence="2 3">
    <name type="scientific">Acanthosepion pharaonis</name>
    <name type="common">Pharaoh cuttlefish</name>
    <name type="synonym">Sepia pharaonis</name>
    <dbReference type="NCBI Taxonomy" id="158019"/>
    <lineage>
        <taxon>Eukaryota</taxon>
        <taxon>Metazoa</taxon>
        <taxon>Spiralia</taxon>
        <taxon>Lophotrochozoa</taxon>
        <taxon>Mollusca</taxon>
        <taxon>Cephalopoda</taxon>
        <taxon>Coleoidea</taxon>
        <taxon>Decapodiformes</taxon>
        <taxon>Sepiida</taxon>
        <taxon>Sepiina</taxon>
        <taxon>Sepiidae</taxon>
        <taxon>Acanthosepion</taxon>
    </lineage>
</organism>
<evidence type="ECO:0000313" key="3">
    <source>
        <dbReference type="Proteomes" id="UP000597762"/>
    </source>
</evidence>
<keyword evidence="1" id="KW-0472">Membrane</keyword>
<gene>
    <name evidence="2" type="ORF">SPHA_32161</name>
</gene>
<sequence>MFLFNFLPFPFSSFYNFFLSFTLYANLSFLNTFSFLNNLYAYCILRHFFHSPIPSFILSFTHSFIQKFFHSNILSFKHSFHVCHFLLSVHVNFLFQLMHFFISFIFASVLYVSYNVVVFHYFSSIYFMTLVIFFFFSLFILFLFLLPYYSFFFFFSIFFFFFFFFF</sequence>
<feature type="transmembrane region" description="Helical" evidence="1">
    <location>
        <begin position="85"/>
        <end position="112"/>
    </location>
</feature>
<dbReference type="AlphaFoldDB" id="A0A812CA88"/>